<comment type="subunit">
    <text evidence="6">Homodimer.</text>
</comment>
<evidence type="ECO:0000256" key="3">
    <source>
        <dbReference type="ARBA" id="ARBA00023002"/>
    </source>
</evidence>
<dbReference type="GO" id="GO:0004791">
    <property type="term" value="F:thioredoxin-disulfide reductase (NADPH) activity"/>
    <property type="evidence" value="ECO:0007669"/>
    <property type="project" value="UniProtKB-UniRule"/>
</dbReference>
<evidence type="ECO:0000259" key="8">
    <source>
        <dbReference type="Pfam" id="PF07992"/>
    </source>
</evidence>
<evidence type="ECO:0000313" key="10">
    <source>
        <dbReference type="Proteomes" id="UP000034961"/>
    </source>
</evidence>
<dbReference type="InterPro" id="IPR036188">
    <property type="entry name" value="FAD/NAD-bd_sf"/>
</dbReference>
<dbReference type="PROSITE" id="PS00573">
    <property type="entry name" value="PYRIDINE_REDOX_2"/>
    <property type="match status" value="1"/>
</dbReference>
<keyword evidence="4" id="KW-1015">Disulfide bond</keyword>
<evidence type="ECO:0000256" key="5">
    <source>
        <dbReference type="ARBA" id="ARBA00023284"/>
    </source>
</evidence>
<comment type="catalytic activity">
    <reaction evidence="6">
        <text>[thioredoxin]-dithiol + NADP(+) = [thioredoxin]-disulfide + NADPH + H(+)</text>
        <dbReference type="Rhea" id="RHEA:20345"/>
        <dbReference type="Rhea" id="RHEA-COMP:10698"/>
        <dbReference type="Rhea" id="RHEA-COMP:10700"/>
        <dbReference type="ChEBI" id="CHEBI:15378"/>
        <dbReference type="ChEBI" id="CHEBI:29950"/>
        <dbReference type="ChEBI" id="CHEBI:50058"/>
        <dbReference type="ChEBI" id="CHEBI:57783"/>
        <dbReference type="ChEBI" id="CHEBI:58349"/>
        <dbReference type="EC" id="1.8.1.9"/>
    </reaction>
</comment>
<dbReference type="InterPro" id="IPR005982">
    <property type="entry name" value="Thioredox_Rdtase"/>
</dbReference>
<dbReference type="InterPro" id="IPR050097">
    <property type="entry name" value="Ferredoxin-NADP_redctase_2"/>
</dbReference>
<protein>
    <recommendedName>
        <fullName evidence="6">Thioredoxin reductase</fullName>
        <ecNumber evidence="6">1.8.1.9</ecNumber>
    </recommendedName>
</protein>
<organism evidence="9 10">
    <name type="scientific">Candidatus Roizmanbacteria bacterium GW2011_GWA1_41_13</name>
    <dbReference type="NCBI Taxonomy" id="1618474"/>
    <lineage>
        <taxon>Bacteria</taxon>
        <taxon>Candidatus Roizmaniibacteriota</taxon>
    </lineage>
</organism>
<keyword evidence="1 6" id="KW-0285">Flavoprotein</keyword>
<comment type="similarity">
    <text evidence="6">Belongs to the class-II pyridine nucleotide-disulfide oxidoreductase family.</text>
</comment>
<dbReference type="PRINTS" id="PR00469">
    <property type="entry name" value="PNDRDTASEII"/>
</dbReference>
<evidence type="ECO:0000313" key="9">
    <source>
        <dbReference type="EMBL" id="KKR93939.1"/>
    </source>
</evidence>
<evidence type="ECO:0000256" key="6">
    <source>
        <dbReference type="RuleBase" id="RU003880"/>
    </source>
</evidence>
<dbReference type="NCBIfam" id="TIGR01292">
    <property type="entry name" value="TRX_reduct"/>
    <property type="match status" value="1"/>
</dbReference>
<sequence length="331" mass="36464">MLYDVLIIGSGPAGLTSGIYTSRAALKTLIIAGKTWGGQLMLTTEVENYPGFPEGILGPELMERMKKQAVRFGTEIRDEQVTGVDFSRQPFTIKTERSEYQGKSAIVATGADTLWLNVPGEKQFIGKGVSSCAPCDAFFYKNKNVIVVGGGDSAMEEALVLTKFATKVTIVHRRGKFRASKIMQDRVMKHPKIDVLWNTKIVEIVGDQKVTGVRLQTVNSKQQIVKETKQIDGIFVAIGHSPNSIIFEGKLALDQKGFIKRIMNYLAKPDLAPQDELPASHFRSMTSVEGVFVAGDVHDHQYKQAVTAAGYGCEAALEVEKWLEEQNEHGK</sequence>
<dbReference type="Proteomes" id="UP000034961">
    <property type="component" value="Unassembled WGS sequence"/>
</dbReference>
<evidence type="ECO:0000256" key="7">
    <source>
        <dbReference type="RuleBase" id="RU003881"/>
    </source>
</evidence>
<name>A0A0G0UYX9_9BACT</name>
<dbReference type="PANTHER" id="PTHR48105">
    <property type="entry name" value="THIOREDOXIN REDUCTASE 1-RELATED-RELATED"/>
    <property type="match status" value="1"/>
</dbReference>
<dbReference type="PATRIC" id="fig|1618474.3.peg.637"/>
<evidence type="ECO:0000256" key="4">
    <source>
        <dbReference type="ARBA" id="ARBA00023157"/>
    </source>
</evidence>
<dbReference type="PRINTS" id="PR00368">
    <property type="entry name" value="FADPNR"/>
</dbReference>
<comment type="caution">
    <text evidence="9">The sequence shown here is derived from an EMBL/GenBank/DDBJ whole genome shotgun (WGS) entry which is preliminary data.</text>
</comment>
<dbReference type="GO" id="GO:0019430">
    <property type="term" value="P:removal of superoxide radicals"/>
    <property type="evidence" value="ECO:0007669"/>
    <property type="project" value="UniProtKB-UniRule"/>
</dbReference>
<proteinExistence type="inferred from homology"/>
<keyword evidence="2 6" id="KW-0274">FAD</keyword>
<evidence type="ECO:0000256" key="1">
    <source>
        <dbReference type="ARBA" id="ARBA00022630"/>
    </source>
</evidence>
<dbReference type="SUPFAM" id="SSF51905">
    <property type="entry name" value="FAD/NAD(P)-binding domain"/>
    <property type="match status" value="1"/>
</dbReference>
<evidence type="ECO:0000256" key="2">
    <source>
        <dbReference type="ARBA" id="ARBA00022827"/>
    </source>
</evidence>
<accession>A0A0G0UYX9</accession>
<dbReference type="EMBL" id="LCAN01000017">
    <property type="protein sequence ID" value="KKR93939.1"/>
    <property type="molecule type" value="Genomic_DNA"/>
</dbReference>
<dbReference type="Gene3D" id="3.50.50.60">
    <property type="entry name" value="FAD/NAD(P)-binding domain"/>
    <property type="match status" value="2"/>
</dbReference>
<comment type="cofactor">
    <cofactor evidence="7">
        <name>FAD</name>
        <dbReference type="ChEBI" id="CHEBI:57692"/>
    </cofactor>
    <text evidence="7">Binds 1 FAD per subunit.</text>
</comment>
<dbReference type="AlphaFoldDB" id="A0A0G0UYX9"/>
<dbReference type="GO" id="GO:0005737">
    <property type="term" value="C:cytoplasm"/>
    <property type="evidence" value="ECO:0007669"/>
    <property type="project" value="InterPro"/>
</dbReference>
<keyword evidence="5 6" id="KW-0676">Redox-active center</keyword>
<dbReference type="InterPro" id="IPR008255">
    <property type="entry name" value="Pyr_nucl-diS_OxRdtase_2_AS"/>
</dbReference>
<reference evidence="9 10" key="1">
    <citation type="journal article" date="2015" name="Nature">
        <title>rRNA introns, odd ribosomes, and small enigmatic genomes across a large radiation of phyla.</title>
        <authorList>
            <person name="Brown C.T."/>
            <person name="Hug L.A."/>
            <person name="Thomas B.C."/>
            <person name="Sharon I."/>
            <person name="Castelle C.J."/>
            <person name="Singh A."/>
            <person name="Wilkins M.J."/>
            <person name="Williams K.H."/>
            <person name="Banfield J.F."/>
        </authorList>
    </citation>
    <scope>NUCLEOTIDE SEQUENCE [LARGE SCALE GENOMIC DNA]</scope>
</reference>
<feature type="domain" description="FAD/NAD(P)-binding" evidence="8">
    <location>
        <begin position="3"/>
        <end position="310"/>
    </location>
</feature>
<keyword evidence="3 6" id="KW-0560">Oxidoreductase</keyword>
<dbReference type="InterPro" id="IPR023753">
    <property type="entry name" value="FAD/NAD-binding_dom"/>
</dbReference>
<dbReference type="Pfam" id="PF07992">
    <property type="entry name" value="Pyr_redox_2"/>
    <property type="match status" value="1"/>
</dbReference>
<keyword evidence="7" id="KW-0521">NADP</keyword>
<dbReference type="EC" id="1.8.1.9" evidence="6"/>
<gene>
    <name evidence="9" type="ORF">UU41_C0017G0032</name>
</gene>